<keyword evidence="3" id="KW-1185">Reference proteome</keyword>
<dbReference type="OrthoDB" id="9936295at2"/>
<dbReference type="AlphaFoldDB" id="A0A371JXN8"/>
<comment type="caution">
    <text evidence="2">The sequence shown here is derived from an EMBL/GenBank/DDBJ whole genome shotgun (WGS) entry which is preliminary data.</text>
</comment>
<feature type="chain" id="PRO_5016778146" evidence="1">
    <location>
        <begin position="23"/>
        <end position="167"/>
    </location>
</feature>
<dbReference type="EMBL" id="QTSU01000003">
    <property type="protein sequence ID" value="RDZ26425.1"/>
    <property type="molecule type" value="Genomic_DNA"/>
</dbReference>
<dbReference type="RefSeq" id="WP_115860434.1">
    <property type="nucleotide sequence ID" value="NZ_QTSU01000003.1"/>
</dbReference>
<evidence type="ECO:0000313" key="3">
    <source>
        <dbReference type="Proteomes" id="UP000264492"/>
    </source>
</evidence>
<evidence type="ECO:0000256" key="1">
    <source>
        <dbReference type="SAM" id="SignalP"/>
    </source>
</evidence>
<keyword evidence="1" id="KW-0732">Signal</keyword>
<protein>
    <submittedName>
        <fullName evidence="2">Uncharacterized protein</fullName>
    </submittedName>
</protein>
<sequence length="167" mass="18096">MRQRIIVVLAWLLVSVSGLSHAETFECSFDQANQIKRIAEAAARRPGGRIGEQGHAVSWRNADGSVLSLSHGGCADLGTTIRLNYPPGKRPEVRIALRRLFAAVSERWSKADADNMVAAFAQHQFETRSESPKLTELDLQRGDGSAFPLGLTLSITPAGVAVTWTEG</sequence>
<dbReference type="Proteomes" id="UP000264492">
    <property type="component" value="Unassembled WGS sequence"/>
</dbReference>
<accession>A0A371JXN8</accession>
<gene>
    <name evidence="2" type="ORF">DX914_15600</name>
</gene>
<reference evidence="2 3" key="1">
    <citation type="submission" date="2018-08" db="EMBL/GenBank/DDBJ databases">
        <title>Lysobacter sp. zong2l5, whole genome shotgun sequence.</title>
        <authorList>
            <person name="Zhang X."/>
            <person name="Feng G."/>
            <person name="Zhu H."/>
        </authorList>
    </citation>
    <scope>NUCLEOTIDE SEQUENCE [LARGE SCALE GENOMIC DNA]</scope>
    <source>
        <strain evidence="3">zong2l5</strain>
    </source>
</reference>
<proteinExistence type="predicted"/>
<organism evidence="2 3">
    <name type="scientific">Lysobacter silvisoli</name>
    <dbReference type="NCBI Taxonomy" id="2293254"/>
    <lineage>
        <taxon>Bacteria</taxon>
        <taxon>Pseudomonadati</taxon>
        <taxon>Pseudomonadota</taxon>
        <taxon>Gammaproteobacteria</taxon>
        <taxon>Lysobacterales</taxon>
        <taxon>Lysobacteraceae</taxon>
        <taxon>Lysobacter</taxon>
    </lineage>
</organism>
<feature type="signal peptide" evidence="1">
    <location>
        <begin position="1"/>
        <end position="22"/>
    </location>
</feature>
<evidence type="ECO:0000313" key="2">
    <source>
        <dbReference type="EMBL" id="RDZ26425.1"/>
    </source>
</evidence>
<name>A0A371JXN8_9GAMM</name>